<evidence type="ECO:0000259" key="7">
    <source>
        <dbReference type="Pfam" id="PF00144"/>
    </source>
</evidence>
<comment type="similarity">
    <text evidence="1 5">Belongs to the class-C beta-lactamase family.</text>
</comment>
<sequence length="472" mass="51055" precursor="true">MIDRFPAVLRSAICGLLFAAAASPLAAAPPDLDDPATQQRIRSLVQPYLDSEQVVGLSLGLIAGDSSATFHFGKTSADGDQPTDQTVYEIGSVSKVFTGILLADAVVQNKVKLDQDAADLMPGGARMPDSNGKKISLLDLSIHRSGLPRLPSNMKNVGGENPYADYTSQLALEFLDGYSLTRDPGDKMEYSNLAVSFLGYLLGHQAGKSYDQLLTERIAKPLGMTSTTVTGDAEVLKRLAAGHATPGKPHSTWEFADMPGAGGIRSTVTDMLRFANANLDPPDSDLGNALQLAWKQHRAGDAKDFAMGLGWHIARDGSTRWHNGQTGGYHAMLFVSREVPAAVVLLTNTATMEVDRLAEDLIRMLAGAAVQPRTFQSAIEVPIATMKRCEGRYQIAPGVVFDVNVVNDRLMVQLTGQPAFQVFPKSETEWFYKIVPATLTFKDENDGRFEALELFQNGIRASAKRIDPAEDE</sequence>
<evidence type="ECO:0000256" key="4">
    <source>
        <dbReference type="ARBA" id="ARBA00038473"/>
    </source>
</evidence>
<dbReference type="EMBL" id="CP037423">
    <property type="protein sequence ID" value="QDV44151.1"/>
    <property type="molecule type" value="Genomic_DNA"/>
</dbReference>
<dbReference type="PANTHER" id="PTHR22935">
    <property type="entry name" value="PENICILLIN-BINDING PROTEIN"/>
    <property type="match status" value="1"/>
</dbReference>
<dbReference type="PROSITE" id="PS00336">
    <property type="entry name" value="BETA_LACTAMASE_C"/>
    <property type="match status" value="1"/>
</dbReference>
<gene>
    <name evidence="8" type="primary">ampC_1</name>
    <name evidence="8" type="ORF">Enr13x_40130</name>
</gene>
<dbReference type="RefSeq" id="WP_145388538.1">
    <property type="nucleotide sequence ID" value="NZ_CP037423.1"/>
</dbReference>
<keyword evidence="6" id="KW-0732">Signal</keyword>
<dbReference type="GO" id="GO:0008800">
    <property type="term" value="F:beta-lactamase activity"/>
    <property type="evidence" value="ECO:0007669"/>
    <property type="project" value="UniProtKB-UniRule"/>
</dbReference>
<evidence type="ECO:0000256" key="3">
    <source>
        <dbReference type="ARBA" id="ARBA00023251"/>
    </source>
</evidence>
<comment type="catalytic activity">
    <reaction evidence="5">
        <text>a beta-lactam + H2O = a substituted beta-amino acid</text>
        <dbReference type="Rhea" id="RHEA:20401"/>
        <dbReference type="ChEBI" id="CHEBI:15377"/>
        <dbReference type="ChEBI" id="CHEBI:35627"/>
        <dbReference type="ChEBI" id="CHEBI:140347"/>
        <dbReference type="EC" id="3.5.2.6"/>
    </reaction>
</comment>
<evidence type="ECO:0000256" key="5">
    <source>
        <dbReference type="RuleBase" id="RU361140"/>
    </source>
</evidence>
<dbReference type="Pfam" id="PF00144">
    <property type="entry name" value="Beta-lactamase"/>
    <property type="match status" value="1"/>
</dbReference>
<dbReference type="AlphaFoldDB" id="A0A518HTJ9"/>
<comment type="similarity">
    <text evidence="4">Belongs to the beta-lactamase family.</text>
</comment>
<dbReference type="InterPro" id="IPR051478">
    <property type="entry name" value="Beta-lactamase-like_AB/R"/>
</dbReference>
<evidence type="ECO:0000313" key="8">
    <source>
        <dbReference type="EMBL" id="QDV44151.1"/>
    </source>
</evidence>
<dbReference type="EC" id="3.5.2.6" evidence="5"/>
<dbReference type="Proteomes" id="UP000319004">
    <property type="component" value="Chromosome"/>
</dbReference>
<feature type="signal peptide" evidence="6">
    <location>
        <begin position="1"/>
        <end position="27"/>
    </location>
</feature>
<dbReference type="OrthoDB" id="9803467at2"/>
<dbReference type="InterPro" id="IPR001466">
    <property type="entry name" value="Beta-lactam-related"/>
</dbReference>
<dbReference type="PANTHER" id="PTHR22935:SF95">
    <property type="entry name" value="BETA-LACTAMASE-LIKE 1-RELATED"/>
    <property type="match status" value="1"/>
</dbReference>
<organism evidence="8 9">
    <name type="scientific">Stieleria neptunia</name>
    <dbReference type="NCBI Taxonomy" id="2527979"/>
    <lineage>
        <taxon>Bacteria</taxon>
        <taxon>Pseudomonadati</taxon>
        <taxon>Planctomycetota</taxon>
        <taxon>Planctomycetia</taxon>
        <taxon>Pirellulales</taxon>
        <taxon>Pirellulaceae</taxon>
        <taxon>Stieleria</taxon>
    </lineage>
</organism>
<reference evidence="8 9" key="1">
    <citation type="submission" date="2019-03" db="EMBL/GenBank/DDBJ databases">
        <title>Deep-cultivation of Planctomycetes and their phenomic and genomic characterization uncovers novel biology.</title>
        <authorList>
            <person name="Wiegand S."/>
            <person name="Jogler M."/>
            <person name="Boedeker C."/>
            <person name="Pinto D."/>
            <person name="Vollmers J."/>
            <person name="Rivas-Marin E."/>
            <person name="Kohn T."/>
            <person name="Peeters S.H."/>
            <person name="Heuer A."/>
            <person name="Rast P."/>
            <person name="Oberbeckmann S."/>
            <person name="Bunk B."/>
            <person name="Jeske O."/>
            <person name="Meyerdierks A."/>
            <person name="Storesund J.E."/>
            <person name="Kallscheuer N."/>
            <person name="Luecker S."/>
            <person name="Lage O.M."/>
            <person name="Pohl T."/>
            <person name="Merkel B.J."/>
            <person name="Hornburger P."/>
            <person name="Mueller R.-W."/>
            <person name="Bruemmer F."/>
            <person name="Labrenz M."/>
            <person name="Spormann A.M."/>
            <person name="Op den Camp H."/>
            <person name="Overmann J."/>
            <person name="Amann R."/>
            <person name="Jetten M.S.M."/>
            <person name="Mascher T."/>
            <person name="Medema M.H."/>
            <person name="Devos D.P."/>
            <person name="Kaster A.-K."/>
            <person name="Ovreas L."/>
            <person name="Rohde M."/>
            <person name="Galperin M.Y."/>
            <person name="Jogler C."/>
        </authorList>
    </citation>
    <scope>NUCLEOTIDE SEQUENCE [LARGE SCALE GENOMIC DNA]</scope>
    <source>
        <strain evidence="8 9">Enr13</strain>
    </source>
</reference>
<dbReference type="InterPro" id="IPR001586">
    <property type="entry name" value="Beta-lactam_class-C_AS"/>
</dbReference>
<accession>A0A518HTJ9</accession>
<dbReference type="SUPFAM" id="SSF56601">
    <property type="entry name" value="beta-lactamase/transpeptidase-like"/>
    <property type="match status" value="1"/>
</dbReference>
<protein>
    <recommendedName>
        <fullName evidence="5">Beta-lactamase</fullName>
        <ecNumber evidence="5">3.5.2.6</ecNumber>
    </recommendedName>
</protein>
<keyword evidence="3 5" id="KW-0046">Antibiotic resistance</keyword>
<dbReference type="InterPro" id="IPR012338">
    <property type="entry name" value="Beta-lactam/transpept-like"/>
</dbReference>
<dbReference type="GO" id="GO:0017001">
    <property type="term" value="P:antibiotic catabolic process"/>
    <property type="evidence" value="ECO:0007669"/>
    <property type="project" value="InterPro"/>
</dbReference>
<dbReference type="Gene3D" id="3.40.710.10">
    <property type="entry name" value="DD-peptidase/beta-lactamase superfamily"/>
    <property type="match status" value="1"/>
</dbReference>
<feature type="domain" description="Beta-lactamase-related" evidence="7">
    <location>
        <begin position="42"/>
        <end position="361"/>
    </location>
</feature>
<keyword evidence="9" id="KW-1185">Reference proteome</keyword>
<dbReference type="GO" id="GO:0046677">
    <property type="term" value="P:response to antibiotic"/>
    <property type="evidence" value="ECO:0007669"/>
    <property type="project" value="UniProtKB-UniRule"/>
</dbReference>
<dbReference type="GO" id="GO:0030288">
    <property type="term" value="C:outer membrane-bounded periplasmic space"/>
    <property type="evidence" value="ECO:0007669"/>
    <property type="project" value="InterPro"/>
</dbReference>
<evidence type="ECO:0000256" key="6">
    <source>
        <dbReference type="SAM" id="SignalP"/>
    </source>
</evidence>
<evidence type="ECO:0000256" key="1">
    <source>
        <dbReference type="ARBA" id="ARBA00007840"/>
    </source>
</evidence>
<proteinExistence type="inferred from homology"/>
<keyword evidence="2 5" id="KW-0378">Hydrolase</keyword>
<evidence type="ECO:0000256" key="2">
    <source>
        <dbReference type="ARBA" id="ARBA00022801"/>
    </source>
</evidence>
<feature type="chain" id="PRO_5022231261" description="Beta-lactamase" evidence="6">
    <location>
        <begin position="28"/>
        <end position="472"/>
    </location>
</feature>
<dbReference type="KEGG" id="snep:Enr13x_40130"/>
<evidence type="ECO:0000313" key="9">
    <source>
        <dbReference type="Proteomes" id="UP000319004"/>
    </source>
</evidence>
<name>A0A518HTJ9_9BACT</name>